<organism evidence="2 3">
    <name type="scientific">Corynebacterium atypicum</name>
    <dbReference type="NCBI Taxonomy" id="191610"/>
    <lineage>
        <taxon>Bacteria</taxon>
        <taxon>Bacillati</taxon>
        <taxon>Actinomycetota</taxon>
        <taxon>Actinomycetes</taxon>
        <taxon>Mycobacteriales</taxon>
        <taxon>Corynebacteriaceae</taxon>
        <taxon>Corynebacterium</taxon>
    </lineage>
</organism>
<dbReference type="EMBL" id="CP008944">
    <property type="protein sequence ID" value="AIG64023.1"/>
    <property type="molecule type" value="Genomic_DNA"/>
</dbReference>
<dbReference type="InterPro" id="IPR025447">
    <property type="entry name" value="DUF4192"/>
</dbReference>
<dbReference type="RefSeq" id="WP_038605190.1">
    <property type="nucleotide sequence ID" value="NZ_CP008944.1"/>
</dbReference>
<feature type="region of interest" description="Disordered" evidence="1">
    <location>
        <begin position="227"/>
        <end position="256"/>
    </location>
</feature>
<proteinExistence type="predicted"/>
<evidence type="ECO:0000313" key="3">
    <source>
        <dbReference type="Proteomes" id="UP000028504"/>
    </source>
</evidence>
<evidence type="ECO:0008006" key="4">
    <source>
        <dbReference type="Google" id="ProtNLM"/>
    </source>
</evidence>
<evidence type="ECO:0000256" key="1">
    <source>
        <dbReference type="SAM" id="MobiDB-lite"/>
    </source>
</evidence>
<dbReference type="Proteomes" id="UP000028504">
    <property type="component" value="Chromosome"/>
</dbReference>
<reference evidence="2 3" key="1">
    <citation type="submission" date="2014-07" db="EMBL/GenBank/DDBJ databases">
        <title>Complete genome sequence of Corynebacterium atypicum DSM 44849: identifiction of the mycolic acid biosynthesis genes.</title>
        <authorList>
            <person name="Tippelt A."/>
            <person name="Mollmann S."/>
            <person name="Albersmeier A."/>
            <person name="Jaenicke S."/>
            <person name="Ruckert C."/>
            <person name="Tauch A."/>
        </authorList>
    </citation>
    <scope>NUCLEOTIDE SEQUENCE [LARGE SCALE GENOMIC DNA]</scope>
    <source>
        <strain evidence="2 3">R2070</strain>
    </source>
</reference>
<dbReference type="Pfam" id="PF13830">
    <property type="entry name" value="DUF4192"/>
    <property type="match status" value="1"/>
</dbReference>
<sequence length="256" mass="26867">MPSYELQYSGEHATTTAQWVEGCLPEVVSTSAMTPLVESGELPELSREEALEFFAVDPGAAPLTPQLEETINLLDAVLAPGQAGNAALDRLLGATRRALNAFDGEAGDIDAAALDSARVVAVALGEPVLRDLITYDLLSAPQQATRLLKALAARLTGAARASALCLYALVAGPAGLPHRVGMALTAAREADPTHRMTRLVIAAQVQFDPAEVRRRVLVASLQALDAHRDERSARQPSAEPPAAGCPRDRPAGRAAS</sequence>
<accession>A0ABM5QML1</accession>
<name>A0ABM5QML1_9CORY</name>
<feature type="compositionally biased region" description="Basic and acidic residues" evidence="1">
    <location>
        <begin position="246"/>
        <end position="256"/>
    </location>
</feature>
<keyword evidence="3" id="KW-1185">Reference proteome</keyword>
<protein>
    <recommendedName>
        <fullName evidence="4">DUF4192 domain-containing protein</fullName>
    </recommendedName>
</protein>
<gene>
    <name evidence="2" type="ORF">CATYP_04440</name>
</gene>
<evidence type="ECO:0000313" key="2">
    <source>
        <dbReference type="EMBL" id="AIG64023.1"/>
    </source>
</evidence>